<dbReference type="EMBL" id="BK015066">
    <property type="protein sequence ID" value="DAD89659.1"/>
    <property type="molecule type" value="Genomic_DNA"/>
</dbReference>
<sequence length="36" mass="4468">MLIYCLQDQHCTQLLPHQWFQELNESQHIRLIVFQN</sequence>
<name>A0A8S5N6A4_9CAUD</name>
<proteinExistence type="predicted"/>
<protein>
    <submittedName>
        <fullName evidence="1">Uncharacterized protein</fullName>
    </submittedName>
</protein>
<reference evidence="1" key="1">
    <citation type="journal article" date="2021" name="Proc. Natl. Acad. Sci. U.S.A.">
        <title>A Catalog of Tens of Thousands of Viruses from Human Metagenomes Reveals Hidden Associations with Chronic Diseases.</title>
        <authorList>
            <person name="Tisza M.J."/>
            <person name="Buck C.B."/>
        </authorList>
    </citation>
    <scope>NUCLEOTIDE SEQUENCE</scope>
    <source>
        <strain evidence="1">CtnFo11</strain>
    </source>
</reference>
<evidence type="ECO:0000313" key="1">
    <source>
        <dbReference type="EMBL" id="DAD89659.1"/>
    </source>
</evidence>
<organism evidence="1">
    <name type="scientific">Siphoviridae sp. ctnFo11</name>
    <dbReference type="NCBI Taxonomy" id="2826454"/>
    <lineage>
        <taxon>Viruses</taxon>
        <taxon>Duplodnaviria</taxon>
        <taxon>Heunggongvirae</taxon>
        <taxon>Uroviricota</taxon>
        <taxon>Caudoviricetes</taxon>
    </lineage>
</organism>
<accession>A0A8S5N6A4</accession>